<dbReference type="PANTHER" id="PTHR30332">
    <property type="entry name" value="PROBABLE GENERAL SECRETION PATHWAY PROTEIN D"/>
    <property type="match status" value="1"/>
</dbReference>
<dbReference type="InterPro" id="IPR050810">
    <property type="entry name" value="Bact_Secretion_Sys_Channel"/>
</dbReference>
<dbReference type="AlphaFoldDB" id="A0A2M7S987"/>
<evidence type="ECO:0000256" key="1">
    <source>
        <dbReference type="RuleBase" id="RU004003"/>
    </source>
</evidence>
<protein>
    <submittedName>
        <fullName evidence="4">Uncharacterized protein</fullName>
    </submittedName>
</protein>
<dbReference type="Pfam" id="PF13629">
    <property type="entry name" value="T2SS-T3SS_pil_N"/>
    <property type="match status" value="1"/>
</dbReference>
<dbReference type="Pfam" id="PF00263">
    <property type="entry name" value="Secretin"/>
    <property type="match status" value="1"/>
</dbReference>
<dbReference type="Proteomes" id="UP000229307">
    <property type="component" value="Unassembled WGS sequence"/>
</dbReference>
<dbReference type="GO" id="GO:0009306">
    <property type="term" value="P:protein secretion"/>
    <property type="evidence" value="ECO:0007669"/>
    <property type="project" value="InterPro"/>
</dbReference>
<name>A0A2M7S987_9BACT</name>
<gene>
    <name evidence="4" type="ORF">COY52_08150</name>
</gene>
<proteinExistence type="inferred from homology"/>
<evidence type="ECO:0000259" key="2">
    <source>
        <dbReference type="Pfam" id="PF00263"/>
    </source>
</evidence>
<dbReference type="InterPro" id="IPR004846">
    <property type="entry name" value="T2SS/T3SS_dom"/>
</dbReference>
<comment type="caution">
    <text evidence="4">The sequence shown here is derived from an EMBL/GenBank/DDBJ whole genome shotgun (WGS) entry which is preliminary data.</text>
</comment>
<dbReference type="EMBL" id="PFMR01000212">
    <property type="protein sequence ID" value="PIZ16094.1"/>
    <property type="molecule type" value="Genomic_DNA"/>
</dbReference>
<dbReference type="GO" id="GO:0015627">
    <property type="term" value="C:type II protein secretion system complex"/>
    <property type="evidence" value="ECO:0007669"/>
    <property type="project" value="TreeGrafter"/>
</dbReference>
<reference evidence="5" key="1">
    <citation type="submission" date="2017-09" db="EMBL/GenBank/DDBJ databases">
        <title>Depth-based differentiation of microbial function through sediment-hosted aquifers and enrichment of novel symbionts in the deep terrestrial subsurface.</title>
        <authorList>
            <person name="Probst A.J."/>
            <person name="Ladd B."/>
            <person name="Jarett J.K."/>
            <person name="Geller-Mcgrath D.E."/>
            <person name="Sieber C.M.K."/>
            <person name="Emerson J.B."/>
            <person name="Anantharaman K."/>
            <person name="Thomas B.C."/>
            <person name="Malmstrom R."/>
            <person name="Stieglmeier M."/>
            <person name="Klingl A."/>
            <person name="Woyke T."/>
            <person name="Ryan C.M."/>
            <person name="Banfield J.F."/>
        </authorList>
    </citation>
    <scope>NUCLEOTIDE SEQUENCE [LARGE SCALE GENOMIC DNA]</scope>
</reference>
<evidence type="ECO:0000313" key="5">
    <source>
        <dbReference type="Proteomes" id="UP000229307"/>
    </source>
</evidence>
<feature type="domain" description="Pilus formation protein N-terminal" evidence="3">
    <location>
        <begin position="57"/>
        <end position="122"/>
    </location>
</feature>
<dbReference type="InterPro" id="IPR032789">
    <property type="entry name" value="T2SS-T3SS_pil_N"/>
</dbReference>
<feature type="domain" description="Type II/III secretion system secretin-like" evidence="2">
    <location>
        <begin position="248"/>
        <end position="401"/>
    </location>
</feature>
<evidence type="ECO:0000313" key="4">
    <source>
        <dbReference type="EMBL" id="PIZ16094.1"/>
    </source>
</evidence>
<evidence type="ECO:0000259" key="3">
    <source>
        <dbReference type="Pfam" id="PF13629"/>
    </source>
</evidence>
<sequence length="428" mass="47192">MSQQQGIFKNMMSNYLTCYLTLVTCYFKEKGDRMKKKYLCLAVICILSGTAIRAQERQSIELVTGQQRVVEVDSPQRIAIGNESVADVFLTSNRKQVLVTGKGIGTTDLVIWDKDGNKETRRITVWEKDPKSTADELKQLLGDIDGIQVKVAGPNVIIEGELFKQPDLYRYNQITKTYPNVIDLVRVNPKLRQMVEIDVKIVEIDEELINDLNPIPLSASYEFLSPPPGSLYSVTTGIDFSQLNIWIKEGKAKLLAKPRLVVASGEEASFFAGGEIPFQVSQGSLGGVTTEWKKYGVSLNVKPGIDQSGNINLVLKAEFSNPDWASASGGVPGVLTRSAQTNLLLQKGETAIIAGLLQKTVSRSTRRVPVLGYIPVINWFFSGSYTQIKDTELLIFVTPYLPAAISVSDYRKISADETRSDTGAGRGK</sequence>
<comment type="similarity">
    <text evidence="1">Belongs to the bacterial secretin family.</text>
</comment>
<dbReference type="PANTHER" id="PTHR30332:SF17">
    <property type="entry name" value="TYPE IV PILIATION SYSTEM PROTEIN DR_0774-RELATED"/>
    <property type="match status" value="1"/>
</dbReference>
<organism evidence="4 5">
    <name type="scientific">Candidatus Desantisbacteria bacterium CG_4_10_14_0_8_um_filter_48_22</name>
    <dbReference type="NCBI Taxonomy" id="1974543"/>
    <lineage>
        <taxon>Bacteria</taxon>
        <taxon>Candidatus Desantisiibacteriota</taxon>
    </lineage>
</organism>
<accession>A0A2M7S987</accession>